<dbReference type="GO" id="GO:0006433">
    <property type="term" value="P:prolyl-tRNA aminoacylation"/>
    <property type="evidence" value="ECO:0007669"/>
    <property type="project" value="InterPro"/>
</dbReference>
<evidence type="ECO:0000259" key="2">
    <source>
        <dbReference type="PROSITE" id="PS50862"/>
    </source>
</evidence>
<name>X1J2J4_9ZZZZ</name>
<feature type="domain" description="Aminoacyl-transfer RNA synthetases class-II family profile" evidence="2">
    <location>
        <begin position="38"/>
        <end position="140"/>
    </location>
</feature>
<gene>
    <name evidence="3" type="ORF">S03H2_46171</name>
</gene>
<dbReference type="GO" id="GO:0004827">
    <property type="term" value="F:proline-tRNA ligase activity"/>
    <property type="evidence" value="ECO:0007669"/>
    <property type="project" value="InterPro"/>
</dbReference>
<dbReference type="Gene3D" id="3.30.930.10">
    <property type="entry name" value="Bira Bifunctional Protein, Domain 2"/>
    <property type="match status" value="1"/>
</dbReference>
<dbReference type="PRINTS" id="PR01046">
    <property type="entry name" value="TRNASYNTHPRO"/>
</dbReference>
<dbReference type="InterPro" id="IPR002316">
    <property type="entry name" value="Pro-tRNA-ligase_IIa"/>
</dbReference>
<protein>
    <recommendedName>
        <fullName evidence="2">Aminoacyl-transfer RNA synthetases class-II family profile domain-containing protein</fullName>
    </recommendedName>
</protein>
<feature type="non-terminal residue" evidence="3">
    <location>
        <position position="140"/>
    </location>
</feature>
<organism evidence="3">
    <name type="scientific">marine sediment metagenome</name>
    <dbReference type="NCBI Taxonomy" id="412755"/>
    <lineage>
        <taxon>unclassified sequences</taxon>
        <taxon>metagenomes</taxon>
        <taxon>ecological metagenomes</taxon>
    </lineage>
</organism>
<dbReference type="PROSITE" id="PS50862">
    <property type="entry name" value="AA_TRNA_LIGASE_II"/>
    <property type="match status" value="1"/>
</dbReference>
<dbReference type="InterPro" id="IPR050062">
    <property type="entry name" value="Pro-tRNA_synthetase"/>
</dbReference>
<keyword evidence="1" id="KW-0648">Protein biosynthesis</keyword>
<dbReference type="PANTHER" id="PTHR42753:SF2">
    <property type="entry name" value="PROLINE--TRNA LIGASE"/>
    <property type="match status" value="1"/>
</dbReference>
<dbReference type="EMBL" id="BARU01028972">
    <property type="protein sequence ID" value="GAH75745.1"/>
    <property type="molecule type" value="Genomic_DNA"/>
</dbReference>
<reference evidence="3" key="1">
    <citation type="journal article" date="2014" name="Front. Microbiol.">
        <title>High frequency of phylogenetically diverse reductive dehalogenase-homologous genes in deep subseafloor sedimentary metagenomes.</title>
        <authorList>
            <person name="Kawai M."/>
            <person name="Futagami T."/>
            <person name="Toyoda A."/>
            <person name="Takaki Y."/>
            <person name="Nishi S."/>
            <person name="Hori S."/>
            <person name="Arai W."/>
            <person name="Tsubouchi T."/>
            <person name="Morono Y."/>
            <person name="Uchiyama I."/>
            <person name="Ito T."/>
            <person name="Fujiyama A."/>
            <person name="Inagaki F."/>
            <person name="Takami H."/>
        </authorList>
    </citation>
    <scope>NUCLEOTIDE SEQUENCE</scope>
    <source>
        <strain evidence="3">Expedition CK06-06</strain>
    </source>
</reference>
<dbReference type="SUPFAM" id="SSF55681">
    <property type="entry name" value="Class II aaRS and biotin synthetases"/>
    <property type="match status" value="1"/>
</dbReference>
<sequence>MLASRYYFPTLREAPAEADIPSHRLLLRAGFIRPLAAGVFSFLPLGLRSLRKIENIVREEMNAAGAIEVLLPVLHPKELWERTDRWDTFQPEPLRVQDRSERWFCLGPTHEEVITELVATDLESYRELPVTLYQIQTKFR</sequence>
<comment type="caution">
    <text evidence="3">The sequence shown here is derived from an EMBL/GenBank/DDBJ whole genome shotgun (WGS) entry which is preliminary data.</text>
</comment>
<evidence type="ECO:0000256" key="1">
    <source>
        <dbReference type="ARBA" id="ARBA00022917"/>
    </source>
</evidence>
<accession>X1J2J4</accession>
<dbReference type="InterPro" id="IPR045864">
    <property type="entry name" value="aa-tRNA-synth_II/BPL/LPL"/>
</dbReference>
<dbReference type="InterPro" id="IPR006195">
    <property type="entry name" value="aa-tRNA-synth_II"/>
</dbReference>
<evidence type="ECO:0000313" key="3">
    <source>
        <dbReference type="EMBL" id="GAH75745.1"/>
    </source>
</evidence>
<dbReference type="AlphaFoldDB" id="X1J2J4"/>
<dbReference type="GO" id="GO:0005829">
    <property type="term" value="C:cytosol"/>
    <property type="evidence" value="ECO:0007669"/>
    <property type="project" value="TreeGrafter"/>
</dbReference>
<dbReference type="PANTHER" id="PTHR42753">
    <property type="entry name" value="MITOCHONDRIAL RIBOSOME PROTEIN L39/PROLYL-TRNA LIGASE FAMILY MEMBER"/>
    <property type="match status" value="1"/>
</dbReference>
<dbReference type="GO" id="GO:0005524">
    <property type="term" value="F:ATP binding"/>
    <property type="evidence" value="ECO:0007669"/>
    <property type="project" value="InterPro"/>
</dbReference>
<proteinExistence type="predicted"/>